<evidence type="ECO:0000313" key="5">
    <source>
        <dbReference type="Proteomes" id="UP000219072"/>
    </source>
</evidence>
<dbReference type="InterPro" id="IPR008928">
    <property type="entry name" value="6-hairpin_glycosidase_sf"/>
</dbReference>
<reference evidence="4 5" key="1">
    <citation type="submission" date="2017-09" db="EMBL/GenBank/DDBJ databases">
        <authorList>
            <person name="Ehlers B."/>
            <person name="Leendertz F.H."/>
        </authorList>
    </citation>
    <scope>NUCLEOTIDE SEQUENCE [LARGE SCALE GENOMIC DNA]</scope>
    <source>
        <strain evidence="4 5">CGMCC 4.7095</strain>
    </source>
</reference>
<dbReference type="EMBL" id="OCNE01000016">
    <property type="protein sequence ID" value="SOD64334.1"/>
    <property type="molecule type" value="Genomic_DNA"/>
</dbReference>
<dbReference type="GO" id="GO:0005975">
    <property type="term" value="P:carbohydrate metabolic process"/>
    <property type="evidence" value="ECO:0007669"/>
    <property type="project" value="InterPro"/>
</dbReference>
<dbReference type="PANTHER" id="PTHR43465:SF2">
    <property type="entry name" value="DUF1680 DOMAIN PROTEIN (AFU_ORTHOLOGUE AFUA_1G08910)"/>
    <property type="match status" value="1"/>
</dbReference>
<dbReference type="Pfam" id="PF20737">
    <property type="entry name" value="Glyco_hydro127C"/>
    <property type="match status" value="1"/>
</dbReference>
<dbReference type="InterPro" id="IPR049049">
    <property type="entry name" value="Beta-AFase-like_GH127_C"/>
</dbReference>
<protein>
    <recommendedName>
        <fullName evidence="6">Glycoside hydrolase family 127 protein</fullName>
    </recommendedName>
</protein>
<dbReference type="RefSeq" id="WP_097232772.1">
    <property type="nucleotide sequence ID" value="NZ_OCNE01000016.1"/>
</dbReference>
<dbReference type="PANTHER" id="PTHR43465">
    <property type="entry name" value="DUF1680 DOMAIN PROTEIN (AFU_ORTHOLOGUE AFUA_1G08910)"/>
    <property type="match status" value="1"/>
</dbReference>
<name>A0A286E0D5_9ACTN</name>
<dbReference type="Pfam" id="PF07944">
    <property type="entry name" value="Beta-AFase-like_GH127_cat"/>
    <property type="match status" value="1"/>
</dbReference>
<keyword evidence="5" id="KW-1185">Reference proteome</keyword>
<organism evidence="4 5">
    <name type="scientific">Streptomyces zhaozhouensis</name>
    <dbReference type="NCBI Taxonomy" id="1300267"/>
    <lineage>
        <taxon>Bacteria</taxon>
        <taxon>Bacillati</taxon>
        <taxon>Actinomycetota</taxon>
        <taxon>Actinomycetes</taxon>
        <taxon>Kitasatosporales</taxon>
        <taxon>Streptomycetaceae</taxon>
        <taxon>Streptomyces</taxon>
    </lineage>
</organism>
<dbReference type="InterPro" id="IPR049174">
    <property type="entry name" value="Beta-AFase-like"/>
</dbReference>
<gene>
    <name evidence="4" type="ORF">SAMN06297387_11658</name>
</gene>
<sequence length="668" mass="72530">MPPSTSDRPAAPARPSENATVALRPSARVTVTDGFWAERRRVNARVSIAQGPDRLTEAGNLRNLRRAADGETSGYEGVPFMDTDVHKWLEAAAWQLGDPTTEPEQATELAARISEFARLLADAQQPSGYLNSYYQVAKPEVAHFTELRWGHELYTAGHLIQAAVAHHRCTGERELLDVAVRLADHLGATFGPEGSGRPVDSVDGHPEIETALVELARETGDTRHVELAGYFLGRYGGAFPTRATKGTARPGYCQDHLPLREAPAVTGHAVRQLYLLAGAADVATETGEAELRAVAERLWEDMATRQSYVTGGIGAHHTDEGFGHPYELPNERAYAETCAAIAAVQFGWRMALLTGEARYSDLAERTLYNAVLCGVSLDGDTYLYDNPLHVRDGHADQEGPRPRRTPWFTCACCPPNIMRLLASLPGYLASTSADGSTVQIHQYATGTVTAPVAGAEAALRLTTDYPWDGRIALTVEATGSAPWALALRVPHWSADNWTLLVNGVEPAADARRYEDGWLRLRRSWVPGDTVELTLDLAPRFVRADPRVDAARGCVAVERGPLVYCVEGVDLPALPEELGLDDLAVDTTAGIGISEREDLPGGVTGLTLVARARRRAAPDAHAPWWPYRAATTALPEPDGEPLTLTAVPYYAWANREVSPMRVWLPTTGD</sequence>
<dbReference type="Pfam" id="PF20736">
    <property type="entry name" value="Glyco_hydro127M"/>
    <property type="match status" value="1"/>
</dbReference>
<evidence type="ECO:0000259" key="1">
    <source>
        <dbReference type="Pfam" id="PF07944"/>
    </source>
</evidence>
<evidence type="ECO:0000259" key="3">
    <source>
        <dbReference type="Pfam" id="PF20737"/>
    </source>
</evidence>
<dbReference type="AlphaFoldDB" id="A0A286E0D5"/>
<evidence type="ECO:0008006" key="6">
    <source>
        <dbReference type="Google" id="ProtNLM"/>
    </source>
</evidence>
<dbReference type="Proteomes" id="UP000219072">
    <property type="component" value="Unassembled WGS sequence"/>
</dbReference>
<evidence type="ECO:0000259" key="2">
    <source>
        <dbReference type="Pfam" id="PF20736"/>
    </source>
</evidence>
<evidence type="ECO:0000313" key="4">
    <source>
        <dbReference type="EMBL" id="SOD64334.1"/>
    </source>
</evidence>
<dbReference type="SUPFAM" id="SSF48208">
    <property type="entry name" value="Six-hairpin glycosidases"/>
    <property type="match status" value="1"/>
</dbReference>
<dbReference type="InterPro" id="IPR012878">
    <property type="entry name" value="Beta-AFase-like_GH127_cat"/>
</dbReference>
<feature type="domain" description="Non-reducing end beta-L-arabinofuranosidase-like GH127 middle" evidence="2">
    <location>
        <begin position="437"/>
        <end position="535"/>
    </location>
</feature>
<dbReference type="InterPro" id="IPR049046">
    <property type="entry name" value="Beta-AFase-like_GH127_middle"/>
</dbReference>
<proteinExistence type="predicted"/>
<feature type="domain" description="Non-reducing end beta-L-arabinofuranosidase-like GH127 C-terminal" evidence="3">
    <location>
        <begin position="538"/>
        <end position="664"/>
    </location>
</feature>
<feature type="domain" description="Non-reducing end beta-L-arabinofuranosidase-like GH127 catalytic" evidence="1">
    <location>
        <begin position="29"/>
        <end position="425"/>
    </location>
</feature>
<dbReference type="OrthoDB" id="9757939at2"/>
<accession>A0A286E0D5</accession>